<evidence type="ECO:0000313" key="3">
    <source>
        <dbReference type="Proteomes" id="UP000433577"/>
    </source>
</evidence>
<dbReference type="EMBL" id="CP046917">
    <property type="protein sequence ID" value="QGZ66948.1"/>
    <property type="molecule type" value="Genomic_DNA"/>
</dbReference>
<protein>
    <submittedName>
        <fullName evidence="2">Uncharacterized protein</fullName>
    </submittedName>
</protein>
<dbReference type="RefSeq" id="WP_158958785.1">
    <property type="nucleotide sequence ID" value="NZ_CP046917.1"/>
</dbReference>
<keyword evidence="3" id="KW-1185">Reference proteome</keyword>
<dbReference type="Proteomes" id="UP000433577">
    <property type="component" value="Plasmid p1"/>
</dbReference>
<organism evidence="2 3">
    <name type="scientific">Paraburkholderia acidisoli</name>
    <dbReference type="NCBI Taxonomy" id="2571748"/>
    <lineage>
        <taxon>Bacteria</taxon>
        <taxon>Pseudomonadati</taxon>
        <taxon>Pseudomonadota</taxon>
        <taxon>Betaproteobacteria</taxon>
        <taxon>Burkholderiales</taxon>
        <taxon>Burkholderiaceae</taxon>
        <taxon>Paraburkholderia</taxon>
    </lineage>
</organism>
<dbReference type="KEGG" id="pacs:FAZ98_34470"/>
<reference evidence="2 3" key="1">
    <citation type="submission" date="2019-12" db="EMBL/GenBank/DDBJ databases">
        <title>Paraburkholderia acidiphila 7Q-K02 sp. nov and Paraburkholderia acidisoli DHF22 sp. nov., two strains isolated from forest soil.</title>
        <authorList>
            <person name="Gao Z."/>
            <person name="Qiu L."/>
        </authorList>
    </citation>
    <scope>NUCLEOTIDE SEQUENCE [LARGE SCALE GENOMIC DNA]</scope>
    <source>
        <strain evidence="2 3">DHF22</strain>
        <plasmid evidence="2 3">p1</plasmid>
    </source>
</reference>
<proteinExistence type="predicted"/>
<keyword evidence="2" id="KW-0614">Plasmid</keyword>
<feature type="region of interest" description="Disordered" evidence="1">
    <location>
        <begin position="17"/>
        <end position="36"/>
    </location>
</feature>
<accession>A0A7Z2GS61</accession>
<geneLocation type="plasmid" evidence="2 3">
    <name>p1</name>
</geneLocation>
<evidence type="ECO:0000313" key="2">
    <source>
        <dbReference type="EMBL" id="QGZ66948.1"/>
    </source>
</evidence>
<gene>
    <name evidence="2" type="ORF">FAZ98_34470</name>
</gene>
<name>A0A7Z2GS61_9BURK</name>
<dbReference type="AlphaFoldDB" id="A0A7Z2GS61"/>
<sequence length="323" mass="35642">MESGELSAESLRKTVVGIQENASRESKQGSSAKLTAGSMISKPRMGRITQGTVFCGACAEEYPGRPAWGVVITARCDTTHEKTPIVNYLPAVTVEDWLQSHGGLLSIDREFLEVKNKYRNLLVKKQLSESLLDVHSPMQIAENNFPFPDESLGNRAQKERKDAEDARGFAARLQTLGDCLVTPLPNREGIGSILPTCSKNVEAVVKELVSHRLSGYYFLPSLGSVTERASCRGYVVLLREVHHIPRRTVPHLTSGVTADDIDAVATRSLRFDCFDFAYPVAELQSPWTEHLMQMFCNLFGRIGVADADKALVAQIVSDLEFTD</sequence>
<evidence type="ECO:0000256" key="1">
    <source>
        <dbReference type="SAM" id="MobiDB-lite"/>
    </source>
</evidence>
<dbReference type="OrthoDB" id="9153540at2"/>